<reference evidence="3 4" key="1">
    <citation type="journal article" date="2007" name="Nature">
        <title>Evolution of genes and genomes on the Drosophila phylogeny.</title>
        <authorList>
            <consortium name="Drosophila 12 Genomes Consortium"/>
            <person name="Clark A.G."/>
            <person name="Eisen M.B."/>
            <person name="Smith D.R."/>
            <person name="Bergman C.M."/>
            <person name="Oliver B."/>
            <person name="Markow T.A."/>
            <person name="Kaufman T.C."/>
            <person name="Kellis M."/>
            <person name="Gelbart W."/>
            <person name="Iyer V.N."/>
            <person name="Pollard D.A."/>
            <person name="Sackton T.B."/>
            <person name="Larracuente A.M."/>
            <person name="Singh N.D."/>
            <person name="Abad J.P."/>
            <person name="Abt D.N."/>
            <person name="Adryan B."/>
            <person name="Aguade M."/>
            <person name="Akashi H."/>
            <person name="Anderson W.W."/>
            <person name="Aquadro C.F."/>
            <person name="Ardell D.H."/>
            <person name="Arguello R."/>
            <person name="Artieri C.G."/>
            <person name="Barbash D.A."/>
            <person name="Barker D."/>
            <person name="Barsanti P."/>
            <person name="Batterham P."/>
            <person name="Batzoglou S."/>
            <person name="Begun D."/>
            <person name="Bhutkar A."/>
            <person name="Blanco E."/>
            <person name="Bosak S.A."/>
            <person name="Bradley R.K."/>
            <person name="Brand A.D."/>
            <person name="Brent M.R."/>
            <person name="Brooks A.N."/>
            <person name="Brown R.H."/>
            <person name="Butlin R.K."/>
            <person name="Caggese C."/>
            <person name="Calvi B.R."/>
            <person name="Bernardo de Carvalho A."/>
            <person name="Caspi A."/>
            <person name="Castrezana S."/>
            <person name="Celniker S.E."/>
            <person name="Chang J.L."/>
            <person name="Chapple C."/>
            <person name="Chatterji S."/>
            <person name="Chinwalla A."/>
            <person name="Civetta A."/>
            <person name="Clifton S.W."/>
            <person name="Comeron J.M."/>
            <person name="Costello J.C."/>
            <person name="Coyne J.A."/>
            <person name="Daub J."/>
            <person name="David R.G."/>
            <person name="Delcher A.L."/>
            <person name="Delehaunty K."/>
            <person name="Do C.B."/>
            <person name="Ebling H."/>
            <person name="Edwards K."/>
            <person name="Eickbush T."/>
            <person name="Evans J.D."/>
            <person name="Filipski A."/>
            <person name="Findeiss S."/>
            <person name="Freyhult E."/>
            <person name="Fulton L."/>
            <person name="Fulton R."/>
            <person name="Garcia A.C."/>
            <person name="Gardiner A."/>
            <person name="Garfield D.A."/>
            <person name="Garvin B.E."/>
            <person name="Gibson G."/>
            <person name="Gilbert D."/>
            <person name="Gnerre S."/>
            <person name="Godfrey J."/>
            <person name="Good R."/>
            <person name="Gotea V."/>
            <person name="Gravely B."/>
            <person name="Greenberg A.J."/>
            <person name="Griffiths-Jones S."/>
            <person name="Gross S."/>
            <person name="Guigo R."/>
            <person name="Gustafson E.A."/>
            <person name="Haerty W."/>
            <person name="Hahn M.W."/>
            <person name="Halligan D.L."/>
            <person name="Halpern A.L."/>
            <person name="Halter G.M."/>
            <person name="Han M.V."/>
            <person name="Heger A."/>
            <person name="Hillier L."/>
            <person name="Hinrichs A.S."/>
            <person name="Holmes I."/>
            <person name="Hoskins R.A."/>
            <person name="Hubisz M.J."/>
            <person name="Hultmark D."/>
            <person name="Huntley M.A."/>
            <person name="Jaffe D.B."/>
            <person name="Jagadeeshan S."/>
            <person name="Jeck W.R."/>
            <person name="Johnson J."/>
            <person name="Jones C.D."/>
            <person name="Jordan W.C."/>
            <person name="Karpen G.H."/>
            <person name="Kataoka E."/>
            <person name="Keightley P.D."/>
            <person name="Kheradpour P."/>
            <person name="Kirkness E.F."/>
            <person name="Koerich L.B."/>
            <person name="Kristiansen K."/>
            <person name="Kudrna D."/>
            <person name="Kulathinal R.J."/>
            <person name="Kumar S."/>
            <person name="Kwok R."/>
            <person name="Lander E."/>
            <person name="Langley C.H."/>
            <person name="Lapoint R."/>
            <person name="Lazzaro B.P."/>
            <person name="Lee S.J."/>
            <person name="Levesque L."/>
            <person name="Li R."/>
            <person name="Lin C.F."/>
            <person name="Lin M.F."/>
            <person name="Lindblad-Toh K."/>
            <person name="Llopart A."/>
            <person name="Long M."/>
            <person name="Low L."/>
            <person name="Lozovsky E."/>
            <person name="Lu J."/>
            <person name="Luo M."/>
            <person name="Machado C.A."/>
            <person name="Makalowski W."/>
            <person name="Marzo M."/>
            <person name="Matsuda M."/>
            <person name="Matzkin L."/>
            <person name="McAllister B."/>
            <person name="McBride C.S."/>
            <person name="McKernan B."/>
            <person name="McKernan K."/>
            <person name="Mendez-Lago M."/>
            <person name="Minx P."/>
            <person name="Mollenhauer M.U."/>
            <person name="Montooth K."/>
            <person name="Mount S.M."/>
            <person name="Mu X."/>
            <person name="Myers E."/>
            <person name="Negre B."/>
            <person name="Newfeld S."/>
            <person name="Nielsen R."/>
            <person name="Noor M.A."/>
            <person name="O'Grady P."/>
            <person name="Pachter L."/>
            <person name="Papaceit M."/>
            <person name="Parisi M.J."/>
            <person name="Parisi M."/>
            <person name="Parts L."/>
            <person name="Pedersen J.S."/>
            <person name="Pesole G."/>
            <person name="Phillippy A.M."/>
            <person name="Ponting C.P."/>
            <person name="Pop M."/>
            <person name="Porcelli D."/>
            <person name="Powell J.R."/>
            <person name="Prohaska S."/>
            <person name="Pruitt K."/>
            <person name="Puig M."/>
            <person name="Quesneville H."/>
            <person name="Ram K.R."/>
            <person name="Rand D."/>
            <person name="Rasmussen M.D."/>
            <person name="Reed L.K."/>
            <person name="Reenan R."/>
            <person name="Reily A."/>
            <person name="Remington K.A."/>
            <person name="Rieger T.T."/>
            <person name="Ritchie M.G."/>
            <person name="Robin C."/>
            <person name="Rogers Y.H."/>
            <person name="Rohde C."/>
            <person name="Rozas J."/>
            <person name="Rubenfield M.J."/>
            <person name="Ruiz A."/>
            <person name="Russo S."/>
            <person name="Salzberg S.L."/>
            <person name="Sanchez-Gracia A."/>
            <person name="Saranga D.J."/>
            <person name="Sato H."/>
            <person name="Schaeffer S.W."/>
            <person name="Schatz M.C."/>
            <person name="Schlenke T."/>
            <person name="Schwartz R."/>
            <person name="Segarra C."/>
            <person name="Singh R.S."/>
            <person name="Sirot L."/>
            <person name="Sirota M."/>
            <person name="Sisneros N.B."/>
            <person name="Smith C.D."/>
            <person name="Smith T.F."/>
            <person name="Spieth J."/>
            <person name="Stage D.E."/>
            <person name="Stark A."/>
            <person name="Stephan W."/>
            <person name="Strausberg R.L."/>
            <person name="Strempel S."/>
            <person name="Sturgill D."/>
            <person name="Sutton G."/>
            <person name="Sutton G.G."/>
            <person name="Tao W."/>
            <person name="Teichmann S."/>
            <person name="Tobari Y.N."/>
            <person name="Tomimura Y."/>
            <person name="Tsolas J.M."/>
            <person name="Valente V.L."/>
            <person name="Venter E."/>
            <person name="Venter J.C."/>
            <person name="Vicario S."/>
            <person name="Vieira F.G."/>
            <person name="Vilella A.J."/>
            <person name="Villasante A."/>
            <person name="Walenz B."/>
            <person name="Wang J."/>
            <person name="Wasserman M."/>
            <person name="Watts T."/>
            <person name="Wilson D."/>
            <person name="Wilson R.K."/>
            <person name="Wing R.A."/>
            <person name="Wolfner M.F."/>
            <person name="Wong A."/>
            <person name="Wong G.K."/>
            <person name="Wu C.I."/>
            <person name="Wu G."/>
            <person name="Yamamoto D."/>
            <person name="Yang H.P."/>
            <person name="Yang S.P."/>
            <person name="Yorke J.A."/>
            <person name="Yoshida K."/>
            <person name="Zdobnov E."/>
            <person name="Zhang P."/>
            <person name="Zhang Y."/>
            <person name="Zimin A.V."/>
            <person name="Baldwin J."/>
            <person name="Abdouelleil A."/>
            <person name="Abdulkadir J."/>
            <person name="Abebe A."/>
            <person name="Abera B."/>
            <person name="Abreu J."/>
            <person name="Acer S.C."/>
            <person name="Aftuck L."/>
            <person name="Alexander A."/>
            <person name="An P."/>
            <person name="Anderson E."/>
            <person name="Anderson S."/>
            <person name="Arachi H."/>
            <person name="Azer M."/>
            <person name="Bachantsang P."/>
            <person name="Barry A."/>
            <person name="Bayul T."/>
            <person name="Berlin A."/>
            <person name="Bessette D."/>
            <person name="Bloom T."/>
            <person name="Blye J."/>
            <person name="Boguslavskiy L."/>
            <person name="Bonnet C."/>
            <person name="Boukhgalter B."/>
            <person name="Bourzgui I."/>
            <person name="Brown A."/>
            <person name="Cahill P."/>
            <person name="Channer S."/>
            <person name="Cheshatsang Y."/>
            <person name="Chuda L."/>
            <person name="Citroen M."/>
            <person name="Collymore A."/>
            <person name="Cooke P."/>
            <person name="Costello M."/>
            <person name="D'Aco K."/>
            <person name="Daza R."/>
            <person name="De Haan G."/>
            <person name="DeGray S."/>
            <person name="DeMaso C."/>
            <person name="Dhargay N."/>
            <person name="Dooley K."/>
            <person name="Dooley E."/>
            <person name="Doricent M."/>
            <person name="Dorje P."/>
            <person name="Dorjee K."/>
            <person name="Dupes A."/>
            <person name="Elong R."/>
            <person name="Falk J."/>
            <person name="Farina A."/>
            <person name="Faro S."/>
            <person name="Ferguson D."/>
            <person name="Fisher S."/>
            <person name="Foley C.D."/>
            <person name="Franke A."/>
            <person name="Friedrich D."/>
            <person name="Gadbois L."/>
            <person name="Gearin G."/>
            <person name="Gearin C.R."/>
            <person name="Giannoukos G."/>
            <person name="Goode T."/>
            <person name="Graham J."/>
            <person name="Grandbois E."/>
            <person name="Grewal S."/>
            <person name="Gyaltsen K."/>
            <person name="Hafez N."/>
            <person name="Hagos B."/>
            <person name="Hall J."/>
            <person name="Henson C."/>
            <person name="Hollinger A."/>
            <person name="Honan T."/>
            <person name="Huard M.D."/>
            <person name="Hughes L."/>
            <person name="Hurhula B."/>
            <person name="Husby M.E."/>
            <person name="Kamat A."/>
            <person name="Kanga B."/>
            <person name="Kashin S."/>
            <person name="Khazanovich D."/>
            <person name="Kisner P."/>
            <person name="Lance K."/>
            <person name="Lara M."/>
            <person name="Lee W."/>
            <person name="Lennon N."/>
            <person name="Letendre F."/>
            <person name="LeVine R."/>
            <person name="Lipovsky A."/>
            <person name="Liu X."/>
            <person name="Liu J."/>
            <person name="Liu S."/>
            <person name="Lokyitsang T."/>
            <person name="Lokyitsang Y."/>
            <person name="Lubonja R."/>
            <person name="Lui A."/>
            <person name="MacDonald P."/>
            <person name="Magnisalis V."/>
            <person name="Maru K."/>
            <person name="Matthews C."/>
            <person name="McCusker W."/>
            <person name="McDonough S."/>
            <person name="Mehta T."/>
            <person name="Meldrim J."/>
            <person name="Meneus L."/>
            <person name="Mihai O."/>
            <person name="Mihalev A."/>
            <person name="Mihova T."/>
            <person name="Mittelman R."/>
            <person name="Mlenga V."/>
            <person name="Montmayeur A."/>
            <person name="Mulrain L."/>
            <person name="Navidi A."/>
            <person name="Naylor J."/>
            <person name="Negash T."/>
            <person name="Nguyen T."/>
            <person name="Nguyen N."/>
            <person name="Nicol R."/>
            <person name="Norbu C."/>
            <person name="Norbu N."/>
            <person name="Novod N."/>
            <person name="O'Neill B."/>
            <person name="Osman S."/>
            <person name="Markiewicz E."/>
            <person name="Oyono O.L."/>
            <person name="Patti C."/>
            <person name="Phunkhang P."/>
            <person name="Pierre F."/>
            <person name="Priest M."/>
            <person name="Raghuraman S."/>
            <person name="Rege F."/>
            <person name="Reyes R."/>
            <person name="Rise C."/>
            <person name="Rogov P."/>
            <person name="Ross K."/>
            <person name="Ryan E."/>
            <person name="Settipalli S."/>
            <person name="Shea T."/>
            <person name="Sherpa N."/>
            <person name="Shi L."/>
            <person name="Shih D."/>
            <person name="Sparrow T."/>
            <person name="Spaulding J."/>
            <person name="Stalker J."/>
            <person name="Stange-Thomann N."/>
            <person name="Stavropoulos S."/>
            <person name="Stone C."/>
            <person name="Strader C."/>
            <person name="Tesfaye S."/>
            <person name="Thomson T."/>
            <person name="Thoulutsang Y."/>
            <person name="Thoulutsang D."/>
            <person name="Topham K."/>
            <person name="Topping I."/>
            <person name="Tsamla T."/>
            <person name="Vassiliev H."/>
            <person name="Vo A."/>
            <person name="Wangchuk T."/>
            <person name="Wangdi T."/>
            <person name="Weiand M."/>
            <person name="Wilkinson J."/>
            <person name="Wilson A."/>
            <person name="Yadav S."/>
            <person name="Young G."/>
            <person name="Yu Q."/>
            <person name="Zembek L."/>
            <person name="Zhong D."/>
            <person name="Zimmer A."/>
            <person name="Zwirko Z."/>
            <person name="Jaffe D.B."/>
            <person name="Alvarez P."/>
            <person name="Brockman W."/>
            <person name="Butler J."/>
            <person name="Chin C."/>
            <person name="Gnerre S."/>
            <person name="Grabherr M."/>
            <person name="Kleber M."/>
            <person name="Mauceli E."/>
            <person name="MacCallum I."/>
        </authorList>
    </citation>
    <scope>NUCLEOTIDE SEQUENCE [LARGE SCALE GENOMIC DNA]</scope>
    <source>
        <strain evidence="4">Tucson 15287-2541.00</strain>
    </source>
</reference>
<dbReference type="KEGG" id="dgr:6558512"/>
<feature type="transmembrane region" description="Helical" evidence="2">
    <location>
        <begin position="14"/>
        <end position="35"/>
    </location>
</feature>
<protein>
    <submittedName>
        <fullName evidence="3">GH15082</fullName>
    </submittedName>
</protein>
<evidence type="ECO:0000313" key="3">
    <source>
        <dbReference type="EMBL" id="EDV96662.1"/>
    </source>
</evidence>
<name>B4IZA7_DROGR</name>
<dbReference type="InParanoid" id="B4IZA7"/>
<keyword evidence="2" id="KW-0812">Transmembrane</keyword>
<accession>B4IZA7</accession>
<sequence>MAQLTYVGQGQQTAGGSLVASLMLVLCLVFALLGIKIWGFRRRLTFTPSGGQQQQQQQSQLASPRYAAYESQVTGSDNAVQGVFRQRNTEEFESASPTNSTANNYLTGSVPNLHLATRAPYEYKKEMAIPEMSETPPFRPEARRRRREVHSASYDYYTAPPTREPPAPPIETEAAAASGETTSQLDMPAFNHFAEKYKLISAKPDEEEAPAPRVSQLTSNERGRYVKYEQVDDVPELLTPDDENVGTAISVAAQVHHSPHITQPNNEPAEAEGEAAATCASQILQLEHTDSAFVVEIIAGTPDSVELTEPSLERNLFANLEIPQHVDDAEFERIRSTYEMNEADILDMPPDFAGLQVDLTEPSSPPGFGKSIDDDWENFENLENVSNVPDINWLEHPEQLELPQQEIATSLERENVVQPETLFQQLELMEPSADDVERQPVADYAQPPPYEMEPAIQPILPDYDALMQLEKSHQNTNLPNYADAVSQRKGNDAKYVSSIEDLFAELQVNGEAPIGNCTPHTDGEVHNFDELCEELEIVASPIPARRPPQPAPRVSKPTTLSVRGDAAPLTCYAPEELPSSSSSDMEEVEEAPPPAPQPAKRTGRTLKVRFDVDNLQYYQSAEVPSSSESEVEYTSESQLPARTTQRLIPLLPDEPSSNAEHDVPMLFGNRVSLEDSDDETFGRAIREHRSMTEALRPVARMERSPQSDRITEA</sequence>
<proteinExistence type="predicted"/>
<dbReference type="OMA" id="YTEVMEQ"/>
<dbReference type="eggNOG" id="ENOG502TCBH">
    <property type="taxonomic scope" value="Eukaryota"/>
</dbReference>
<dbReference type="OrthoDB" id="7969881at2759"/>
<evidence type="ECO:0000313" key="4">
    <source>
        <dbReference type="Proteomes" id="UP000001070"/>
    </source>
</evidence>
<dbReference type="EMBL" id="CH916366">
    <property type="protein sequence ID" value="EDV96662.1"/>
    <property type="molecule type" value="Genomic_DNA"/>
</dbReference>
<feature type="region of interest" description="Disordered" evidence="1">
    <location>
        <begin position="687"/>
        <end position="713"/>
    </location>
</feature>
<dbReference type="FunCoup" id="B4IZA7">
    <property type="interactions" value="16"/>
</dbReference>
<dbReference type="PhylomeDB" id="B4IZA7"/>
<feature type="compositionally biased region" description="Basic and acidic residues" evidence="1">
    <location>
        <begin position="699"/>
        <end position="713"/>
    </location>
</feature>
<organism evidence="4">
    <name type="scientific">Drosophila grimshawi</name>
    <name type="common">Hawaiian fruit fly</name>
    <name type="synonym">Idiomyia grimshawi</name>
    <dbReference type="NCBI Taxonomy" id="7222"/>
    <lineage>
        <taxon>Eukaryota</taxon>
        <taxon>Metazoa</taxon>
        <taxon>Ecdysozoa</taxon>
        <taxon>Arthropoda</taxon>
        <taxon>Hexapoda</taxon>
        <taxon>Insecta</taxon>
        <taxon>Pterygota</taxon>
        <taxon>Neoptera</taxon>
        <taxon>Endopterygota</taxon>
        <taxon>Diptera</taxon>
        <taxon>Brachycera</taxon>
        <taxon>Muscomorpha</taxon>
        <taxon>Ephydroidea</taxon>
        <taxon>Drosophilidae</taxon>
        <taxon>Drosophila</taxon>
        <taxon>Hawaiian Drosophila</taxon>
    </lineage>
</organism>
<gene>
    <name evidence="3" type="primary">Dgri\GH15082</name>
    <name evidence="3" type="ORF">Dgri_GH15082</name>
</gene>
<dbReference type="AlphaFoldDB" id="B4IZA7"/>
<evidence type="ECO:0000256" key="1">
    <source>
        <dbReference type="SAM" id="MobiDB-lite"/>
    </source>
</evidence>
<feature type="region of interest" description="Disordered" evidence="1">
    <location>
        <begin position="620"/>
        <end position="640"/>
    </location>
</feature>
<keyword evidence="4" id="KW-1185">Reference proteome</keyword>
<keyword evidence="2" id="KW-1133">Transmembrane helix</keyword>
<feature type="compositionally biased region" description="Low complexity" evidence="1">
    <location>
        <begin position="620"/>
        <end position="637"/>
    </location>
</feature>
<feature type="region of interest" description="Disordered" evidence="1">
    <location>
        <begin position="572"/>
        <end position="605"/>
    </location>
</feature>
<dbReference type="Proteomes" id="UP000001070">
    <property type="component" value="Unassembled WGS sequence"/>
</dbReference>
<dbReference type="HOGENOM" id="CLU_377788_0_0_1"/>
<keyword evidence="2" id="KW-0472">Membrane</keyword>
<evidence type="ECO:0000256" key="2">
    <source>
        <dbReference type="SAM" id="Phobius"/>
    </source>
</evidence>